<feature type="non-terminal residue" evidence="2">
    <location>
        <position position="1"/>
    </location>
</feature>
<sequence>SSKFLNKKIDISFASYESLPCKCTVTTEKIYFIRTLIAKCLVQTLIIFLSALLKLR</sequence>
<evidence type="ECO:0000313" key="3">
    <source>
        <dbReference type="Proteomes" id="UP000233469"/>
    </source>
</evidence>
<keyword evidence="1" id="KW-1133">Transmembrane helix</keyword>
<evidence type="ECO:0000256" key="1">
    <source>
        <dbReference type="SAM" id="Phobius"/>
    </source>
</evidence>
<gene>
    <name evidence="2" type="ORF">RhiirC2_763585</name>
</gene>
<reference evidence="2 3" key="1">
    <citation type="submission" date="2016-04" db="EMBL/GenBank/DDBJ databases">
        <title>Genome analyses suggest a sexual origin of heterokaryosis in a supposedly ancient asexual fungus.</title>
        <authorList>
            <person name="Ropars J."/>
            <person name="Sedzielewska K."/>
            <person name="Noel J."/>
            <person name="Charron P."/>
            <person name="Farinelli L."/>
            <person name="Marton T."/>
            <person name="Kruger M."/>
            <person name="Pelin A."/>
            <person name="Brachmann A."/>
            <person name="Corradi N."/>
        </authorList>
    </citation>
    <scope>NUCLEOTIDE SEQUENCE [LARGE SCALE GENOMIC DNA]</scope>
    <source>
        <strain evidence="2 3">C2</strain>
    </source>
</reference>
<dbReference type="Proteomes" id="UP000233469">
    <property type="component" value="Unassembled WGS sequence"/>
</dbReference>
<reference evidence="2 3" key="2">
    <citation type="submission" date="2017-10" db="EMBL/GenBank/DDBJ databases">
        <title>Extensive intraspecific genome diversity in a model arbuscular mycorrhizal fungus.</title>
        <authorList>
            <person name="Chen E.C.H."/>
            <person name="Morin E."/>
            <person name="Baudet D."/>
            <person name="Noel J."/>
            <person name="Ndikumana S."/>
            <person name="Charron P."/>
            <person name="St-Onge C."/>
            <person name="Giorgi J."/>
            <person name="Grigoriev I.V."/>
            <person name="Roux C."/>
            <person name="Martin F.M."/>
            <person name="Corradi N."/>
        </authorList>
    </citation>
    <scope>NUCLEOTIDE SEQUENCE [LARGE SCALE GENOMIC DNA]</scope>
    <source>
        <strain evidence="2 3">C2</strain>
    </source>
</reference>
<dbReference type="AlphaFoldDB" id="A0A2N1M919"/>
<keyword evidence="1" id="KW-0812">Transmembrane</keyword>
<keyword evidence="1" id="KW-0472">Membrane</keyword>
<name>A0A2N1M919_9GLOM</name>
<proteinExistence type="predicted"/>
<feature type="transmembrane region" description="Helical" evidence="1">
    <location>
        <begin position="31"/>
        <end position="53"/>
    </location>
</feature>
<protein>
    <submittedName>
        <fullName evidence="2">Uncharacterized protein</fullName>
    </submittedName>
</protein>
<accession>A0A2N1M919</accession>
<organism evidence="2 3">
    <name type="scientific">Rhizophagus irregularis</name>
    <dbReference type="NCBI Taxonomy" id="588596"/>
    <lineage>
        <taxon>Eukaryota</taxon>
        <taxon>Fungi</taxon>
        <taxon>Fungi incertae sedis</taxon>
        <taxon>Mucoromycota</taxon>
        <taxon>Glomeromycotina</taxon>
        <taxon>Glomeromycetes</taxon>
        <taxon>Glomerales</taxon>
        <taxon>Glomeraceae</taxon>
        <taxon>Rhizophagus</taxon>
    </lineage>
</organism>
<comment type="caution">
    <text evidence="2">The sequence shown here is derived from an EMBL/GenBank/DDBJ whole genome shotgun (WGS) entry which is preliminary data.</text>
</comment>
<dbReference type="EMBL" id="LLXL01003824">
    <property type="protein sequence ID" value="PKK58122.1"/>
    <property type="molecule type" value="Genomic_DNA"/>
</dbReference>
<evidence type="ECO:0000313" key="2">
    <source>
        <dbReference type="EMBL" id="PKK58122.1"/>
    </source>
</evidence>